<organism evidence="9 10">
    <name type="scientific">Tichowtungia aerotolerans</name>
    <dbReference type="NCBI Taxonomy" id="2697043"/>
    <lineage>
        <taxon>Bacteria</taxon>
        <taxon>Pseudomonadati</taxon>
        <taxon>Kiritimatiellota</taxon>
        <taxon>Tichowtungiia</taxon>
        <taxon>Tichowtungiales</taxon>
        <taxon>Tichowtungiaceae</taxon>
        <taxon>Tichowtungia</taxon>
    </lineage>
</organism>
<dbReference type="FunFam" id="3.60.70.12:FF:000001">
    <property type="entry name" value="Arginine biosynthesis bifunctional protein ArgJ, chloroplastic"/>
    <property type="match status" value="1"/>
</dbReference>
<dbReference type="Pfam" id="PF01960">
    <property type="entry name" value="ArgJ"/>
    <property type="match status" value="1"/>
</dbReference>
<evidence type="ECO:0000256" key="4">
    <source>
        <dbReference type="ARBA" id="ARBA00022605"/>
    </source>
</evidence>
<dbReference type="Gene3D" id="3.60.70.12">
    <property type="entry name" value="L-amino peptidase D-ALA esterase/amidase"/>
    <property type="match status" value="1"/>
</dbReference>
<comment type="function">
    <text evidence="8">Catalyzes two activities which are involved in the cyclic version of arginine biosynthesis: the synthesis of N-acetylglutamate from glutamate and acetyl-CoA as the acetyl donor, and of ornithine by transacetylation between N(2)-acetylornithine and glutamate.</text>
</comment>
<dbReference type="EC" id="2.3.1.1" evidence="8"/>
<protein>
    <recommendedName>
        <fullName evidence="8">Arginine biosynthesis bifunctional protein ArgJ</fullName>
    </recommendedName>
    <domain>
        <recommendedName>
            <fullName evidence="8">Glutamate N-acetyltransferase</fullName>
            <ecNumber evidence="8">2.3.1.35</ecNumber>
        </recommendedName>
        <alternativeName>
            <fullName evidence="8">Ornithine acetyltransferase</fullName>
            <shortName evidence="8">OATase</shortName>
        </alternativeName>
        <alternativeName>
            <fullName evidence="8">Ornithine transacetylase</fullName>
        </alternativeName>
    </domain>
    <domain>
        <recommendedName>
            <fullName evidence="8">Amino-acid acetyltransferase</fullName>
            <ecNumber evidence="8">2.3.1.1</ecNumber>
        </recommendedName>
        <alternativeName>
            <fullName evidence="8">N-acetylglutamate synthase</fullName>
            <shortName evidence="8">AGSase</shortName>
        </alternativeName>
    </domain>
    <component>
        <recommendedName>
            <fullName evidence="8">Arginine biosynthesis bifunctional protein ArgJ alpha chain</fullName>
        </recommendedName>
    </component>
    <component>
        <recommendedName>
            <fullName evidence="8">Arginine biosynthesis bifunctional protein ArgJ beta chain</fullName>
        </recommendedName>
    </component>
</protein>
<dbReference type="RefSeq" id="WP_160629258.1">
    <property type="nucleotide sequence ID" value="NZ_CP047593.1"/>
</dbReference>
<dbReference type="SUPFAM" id="SSF56266">
    <property type="entry name" value="DmpA/ArgJ-like"/>
    <property type="match status" value="1"/>
</dbReference>
<dbReference type="AlphaFoldDB" id="A0A6P1M5L2"/>
<comment type="catalytic activity">
    <reaction evidence="8">
        <text>N(2)-acetyl-L-ornithine + L-glutamate = N-acetyl-L-glutamate + L-ornithine</text>
        <dbReference type="Rhea" id="RHEA:15349"/>
        <dbReference type="ChEBI" id="CHEBI:29985"/>
        <dbReference type="ChEBI" id="CHEBI:44337"/>
        <dbReference type="ChEBI" id="CHEBI:46911"/>
        <dbReference type="ChEBI" id="CHEBI:57805"/>
        <dbReference type="EC" id="2.3.1.35"/>
    </reaction>
</comment>
<name>A0A6P1M5L2_9BACT</name>
<keyword evidence="6 8" id="KW-0068">Autocatalytic cleavage</keyword>
<comment type="similarity">
    <text evidence="1 8">Belongs to the ArgJ family.</text>
</comment>
<comment type="pathway">
    <text evidence="8">Amino-acid biosynthesis; L-arginine biosynthesis; L-ornithine and N-acetyl-L-glutamate from L-glutamate and N(2)-acetyl-L-ornithine (cyclic): step 1/1.</text>
</comment>
<dbReference type="NCBIfam" id="NF003802">
    <property type="entry name" value="PRK05388.1"/>
    <property type="match status" value="1"/>
</dbReference>
<dbReference type="InterPro" id="IPR016117">
    <property type="entry name" value="ArgJ-like_dom_sf"/>
</dbReference>
<feature type="binding site" evidence="8">
    <location>
        <position position="184"/>
    </location>
    <ligand>
        <name>substrate</name>
    </ligand>
</feature>
<evidence type="ECO:0000256" key="5">
    <source>
        <dbReference type="ARBA" id="ARBA00022679"/>
    </source>
</evidence>
<sequence length="395" mass="42184">MKKLILPNGFMASGIAAGIKPKKKKDMALIVSETPAVSAAVFTTNQVKAAPVKWDIQVVEQKAGARAIVMNSGNANACTGLRGSGDTATMAMRTAEKIHAKPEQIFVCSTGTIGKPMPMEKVSPGIETLIAKLSPDGGKNAAEAMMTTDLVPKSLTVEIEIDGKPVRVTGLAKGSGMIEPNMATMLAFILTDANVEKHALQCALRAATDTTFNRISVDGDQSTNDSVIALANGMADNEVLTYQSEDWSLFFQTLEKLMLELAMMIVRDGEGATKMVTIKVIGGASNGEADEAARAVANSMLNKTAWAGKRPNWGRIMDAIGYSHAQVQEDRVDITYDDVPLVRGGMAYAEASVEDAVKVLSKDEFTIHINLNLGCGEAVVYTCDCTEQYVRINVE</sequence>
<feature type="site" description="Involved in the stabilization of negative charge on the oxyanion by the formation of the oxyanion hole" evidence="8">
    <location>
        <position position="110"/>
    </location>
</feature>
<keyword evidence="10" id="KW-1185">Reference proteome</keyword>
<dbReference type="PANTHER" id="PTHR23100:SF0">
    <property type="entry name" value="ARGININE BIOSYNTHESIS BIFUNCTIONAL PROTEIN ARGJ, MITOCHONDRIAL"/>
    <property type="match status" value="1"/>
</dbReference>
<keyword evidence="5 8" id="KW-0808">Transferase</keyword>
<dbReference type="PANTHER" id="PTHR23100">
    <property type="entry name" value="ARGININE BIOSYNTHESIS BIFUNCTIONAL PROTEIN ARGJ"/>
    <property type="match status" value="1"/>
</dbReference>
<dbReference type="GO" id="GO:0006592">
    <property type="term" value="P:ornithine biosynthetic process"/>
    <property type="evidence" value="ECO:0007669"/>
    <property type="project" value="TreeGrafter"/>
</dbReference>
<dbReference type="CDD" id="cd02152">
    <property type="entry name" value="OAT"/>
    <property type="match status" value="1"/>
</dbReference>
<evidence type="ECO:0000256" key="6">
    <source>
        <dbReference type="ARBA" id="ARBA00022813"/>
    </source>
</evidence>
<feature type="site" description="Involved in the stabilization of negative charge on the oxyanion by the formation of the oxyanion hole" evidence="8">
    <location>
        <position position="111"/>
    </location>
</feature>
<dbReference type="Proteomes" id="UP000464954">
    <property type="component" value="Chromosome"/>
</dbReference>
<keyword evidence="8" id="KW-0963">Cytoplasm</keyword>
<evidence type="ECO:0000256" key="3">
    <source>
        <dbReference type="ARBA" id="ARBA00022571"/>
    </source>
</evidence>
<dbReference type="HAMAP" id="MF_01106">
    <property type="entry name" value="ArgJ"/>
    <property type="match status" value="1"/>
</dbReference>
<evidence type="ECO:0000256" key="7">
    <source>
        <dbReference type="ARBA" id="ARBA00023315"/>
    </source>
</evidence>
<evidence type="ECO:0000313" key="9">
    <source>
        <dbReference type="EMBL" id="QHI70079.1"/>
    </source>
</evidence>
<feature type="site" description="Cleavage; by autolysis" evidence="8">
    <location>
        <begin position="183"/>
        <end position="184"/>
    </location>
</feature>
<feature type="chain" id="PRO_5027192530" description="Arginine biosynthesis bifunctional protein ArgJ beta chain" evidence="8">
    <location>
        <begin position="184"/>
        <end position="395"/>
    </location>
</feature>
<feature type="binding site" evidence="8">
    <location>
        <position position="270"/>
    </location>
    <ligand>
        <name>substrate</name>
    </ligand>
</feature>
<dbReference type="GO" id="GO:0004042">
    <property type="term" value="F:L-glutamate N-acetyltransferase activity"/>
    <property type="evidence" value="ECO:0007669"/>
    <property type="project" value="UniProtKB-UniRule"/>
</dbReference>
<evidence type="ECO:0000256" key="2">
    <source>
        <dbReference type="ARBA" id="ARBA00011475"/>
    </source>
</evidence>
<keyword evidence="7 8" id="KW-0012">Acyltransferase</keyword>
<comment type="subunit">
    <text evidence="2 8">Heterotetramer of two alpha and two beta chains.</text>
</comment>
<dbReference type="EMBL" id="CP047593">
    <property type="protein sequence ID" value="QHI70079.1"/>
    <property type="molecule type" value="Genomic_DNA"/>
</dbReference>
<evidence type="ECO:0000256" key="1">
    <source>
        <dbReference type="ARBA" id="ARBA00006774"/>
    </source>
</evidence>
<keyword evidence="3 8" id="KW-0055">Arginine biosynthesis</keyword>
<dbReference type="InterPro" id="IPR002813">
    <property type="entry name" value="Arg_biosynth_ArgJ"/>
</dbReference>
<accession>A0A6P1M5L2</accession>
<gene>
    <name evidence="8 9" type="primary">argJ</name>
    <name evidence="9" type="ORF">GT409_11695</name>
</gene>
<keyword evidence="8" id="KW-0511">Multifunctional enzyme</keyword>
<dbReference type="GO" id="GO:0005737">
    <property type="term" value="C:cytoplasm"/>
    <property type="evidence" value="ECO:0007669"/>
    <property type="project" value="UniProtKB-SubCell"/>
</dbReference>
<dbReference type="KEGG" id="taer:GT409_11695"/>
<dbReference type="GO" id="GO:0004358">
    <property type="term" value="F:L-glutamate N-acetyltransferase activity, acting on acetyl-L-ornithine as donor"/>
    <property type="evidence" value="ECO:0007669"/>
    <property type="project" value="UniProtKB-UniRule"/>
</dbReference>
<dbReference type="UniPathway" id="UPA00068">
    <property type="reaction ID" value="UER00106"/>
</dbReference>
<dbReference type="EC" id="2.3.1.35" evidence="8"/>
<evidence type="ECO:0000256" key="8">
    <source>
        <dbReference type="HAMAP-Rule" id="MF_01106"/>
    </source>
</evidence>
<comment type="caution">
    <text evidence="8">Lacks conserved residue(s) required for the propagation of feature annotation.</text>
</comment>
<proteinExistence type="inferred from homology"/>
<feature type="chain" id="PRO_5027192529" description="Arginine biosynthesis bifunctional protein ArgJ alpha chain" evidence="8">
    <location>
        <begin position="1"/>
        <end position="183"/>
    </location>
</feature>
<reference evidence="9 10" key="1">
    <citation type="submission" date="2020-01" db="EMBL/GenBank/DDBJ databases">
        <title>Ponticoccus aerotolerans gen. nov., sp. nov., an anaerobic bacterium and proposal of Ponticoccusceae fam. nov., Ponticoccusles ord. nov. and Ponticoccuse classis nov. in the phylum Kiritimatiellaeota.</title>
        <authorList>
            <person name="Zhou L.Y."/>
            <person name="Du Z.J."/>
        </authorList>
    </citation>
    <scope>NUCLEOTIDE SEQUENCE [LARGE SCALE GENOMIC DNA]</scope>
    <source>
        <strain evidence="9 10">S-5007</strain>
    </source>
</reference>
<comment type="pathway">
    <text evidence="8">Amino-acid biosynthesis; L-arginine biosynthesis; N(2)-acetyl-L-ornithine from L-glutamate: step 1/4.</text>
</comment>
<dbReference type="NCBIfam" id="TIGR00120">
    <property type="entry name" value="ArgJ"/>
    <property type="match status" value="1"/>
</dbReference>
<dbReference type="Gene3D" id="3.10.20.340">
    <property type="entry name" value="ArgJ beta chain, C-terminal domain"/>
    <property type="match status" value="1"/>
</dbReference>
<comment type="subcellular location">
    <subcellularLocation>
        <location evidence="8">Cytoplasm</location>
    </subcellularLocation>
</comment>
<keyword evidence="4 8" id="KW-0028">Amino-acid biosynthesis</keyword>
<feature type="binding site" evidence="8">
    <location>
        <position position="173"/>
    </location>
    <ligand>
        <name>substrate</name>
    </ligand>
</feature>
<feature type="binding site" evidence="8">
    <location>
        <position position="147"/>
    </location>
    <ligand>
        <name>substrate</name>
    </ligand>
</feature>
<dbReference type="InterPro" id="IPR042195">
    <property type="entry name" value="ArgJ_beta_C"/>
</dbReference>
<dbReference type="GO" id="GO:0006526">
    <property type="term" value="P:L-arginine biosynthetic process"/>
    <property type="evidence" value="ECO:0007669"/>
    <property type="project" value="UniProtKB-UniRule"/>
</dbReference>
<comment type="catalytic activity">
    <reaction evidence="8">
        <text>L-glutamate + acetyl-CoA = N-acetyl-L-glutamate + CoA + H(+)</text>
        <dbReference type="Rhea" id="RHEA:24292"/>
        <dbReference type="ChEBI" id="CHEBI:15378"/>
        <dbReference type="ChEBI" id="CHEBI:29985"/>
        <dbReference type="ChEBI" id="CHEBI:44337"/>
        <dbReference type="ChEBI" id="CHEBI:57287"/>
        <dbReference type="ChEBI" id="CHEBI:57288"/>
        <dbReference type="EC" id="2.3.1.1"/>
    </reaction>
</comment>
<evidence type="ECO:0000313" key="10">
    <source>
        <dbReference type="Proteomes" id="UP000464954"/>
    </source>
</evidence>
<feature type="active site" description="Nucleophile" evidence="8">
    <location>
        <position position="184"/>
    </location>
</feature>
<feature type="binding site" evidence="8">
    <location>
        <position position="393"/>
    </location>
    <ligand>
        <name>substrate</name>
    </ligand>
</feature>